<dbReference type="GO" id="GO:0007165">
    <property type="term" value="P:signal transduction"/>
    <property type="evidence" value="ECO:0007669"/>
    <property type="project" value="InterPro"/>
</dbReference>
<keyword evidence="2" id="KW-0378">Hydrolase</keyword>
<dbReference type="CDD" id="cd00077">
    <property type="entry name" value="HDc"/>
    <property type="match status" value="1"/>
</dbReference>
<dbReference type="InterPro" id="IPR003607">
    <property type="entry name" value="HD/PDEase_dom"/>
</dbReference>
<evidence type="ECO:0000256" key="5">
    <source>
        <dbReference type="PIRSR" id="PIRSR623088-3"/>
    </source>
</evidence>
<accession>A0A1I8I0L9</accession>
<protein>
    <submittedName>
        <fullName evidence="8">PDEase domain-containing protein</fullName>
    </submittedName>
</protein>
<sequence>MRKIKEPEKFDRTQIRNREQATAGCGVWIFAARKPASTSMEAAPSIALHCPHPERIRTPDSACESVRAAVNAIIGSDSDGGTGGVSEAERRAIQLANFSNWEHEDARLLVYMRQIYIDVGLVERLPIDEDKLLSFLLRIYAGYNQVPFHNFRHCFMVTQMTYSIIWLGNLHAICSDSELVALLTAAVCHDLDHPGLSNYYQRLAATKIASSYSASPLESHHAATALAVLSDPACDILASLTAETRSGVEGAIQRLILATDMAHHAEILAEFEAAVEAGQFSLQDLSDCSADSRELLLRIVLKTADVSNEARPVATAERWIDCLLAEFFAEARLEQESDISPLPFMNPALVRKAVSQQQFIGGIVLPLSLALARVLPRTETDIVQPVKRQLEFYTRLVEDEEREAAVAEED</sequence>
<feature type="active site" description="Proton donor" evidence="3">
    <location>
        <position position="149"/>
    </location>
</feature>
<evidence type="ECO:0000313" key="7">
    <source>
        <dbReference type="Proteomes" id="UP000095280"/>
    </source>
</evidence>
<dbReference type="InterPro" id="IPR023088">
    <property type="entry name" value="PDEase"/>
</dbReference>
<dbReference type="InterPro" id="IPR002073">
    <property type="entry name" value="PDEase_catalytic_dom"/>
</dbReference>
<feature type="binding site" evidence="4">
    <location>
        <begin position="149"/>
        <end position="153"/>
    </location>
    <ligand>
        <name>AMP</name>
        <dbReference type="ChEBI" id="CHEBI:456215"/>
    </ligand>
</feature>
<dbReference type="Proteomes" id="UP000095280">
    <property type="component" value="Unplaced"/>
</dbReference>
<dbReference type="SMART" id="SM00471">
    <property type="entry name" value="HDc"/>
    <property type="match status" value="1"/>
</dbReference>
<dbReference type="GO" id="GO:0046872">
    <property type="term" value="F:metal ion binding"/>
    <property type="evidence" value="ECO:0007669"/>
    <property type="project" value="UniProtKB-KW"/>
</dbReference>
<dbReference type="PRINTS" id="PR00387">
    <property type="entry name" value="PDIESTERASE1"/>
</dbReference>
<dbReference type="PANTHER" id="PTHR11347">
    <property type="entry name" value="CYCLIC NUCLEOTIDE PHOSPHODIESTERASE"/>
    <property type="match status" value="1"/>
</dbReference>
<feature type="domain" description="PDEase" evidence="6">
    <location>
        <begin position="66"/>
        <end position="400"/>
    </location>
</feature>
<dbReference type="AlphaFoldDB" id="A0A1I8I0L9"/>
<evidence type="ECO:0000313" key="8">
    <source>
        <dbReference type="WBParaSite" id="maker-uti_cns_0009201-snap-gene-0.3-mRNA-1"/>
    </source>
</evidence>
<reference evidence="8" key="1">
    <citation type="submission" date="2016-11" db="UniProtKB">
        <authorList>
            <consortium name="WormBaseParasite"/>
        </authorList>
    </citation>
    <scope>IDENTIFICATION</scope>
</reference>
<dbReference type="PROSITE" id="PS51845">
    <property type="entry name" value="PDEASE_I_2"/>
    <property type="match status" value="1"/>
</dbReference>
<dbReference type="Gene3D" id="1.10.1300.10">
    <property type="entry name" value="3'5'-cyclic nucleotide phosphodiesterase, catalytic domain"/>
    <property type="match status" value="1"/>
</dbReference>
<name>A0A1I8I0L9_9PLAT</name>
<dbReference type="WBParaSite" id="maker-uti_cns_0009201-snap-gene-0.3-mRNA-1">
    <property type="protein sequence ID" value="maker-uti_cns_0009201-snap-gene-0.3-mRNA-1"/>
    <property type="gene ID" value="maker-uti_cns_0009201-snap-gene-0.3"/>
</dbReference>
<evidence type="ECO:0000256" key="4">
    <source>
        <dbReference type="PIRSR" id="PIRSR623088-2"/>
    </source>
</evidence>
<keyword evidence="1 5" id="KW-0479">Metal-binding</keyword>
<dbReference type="SUPFAM" id="SSF109604">
    <property type="entry name" value="HD-domain/PDEase-like"/>
    <property type="match status" value="1"/>
</dbReference>
<proteinExistence type="predicted"/>
<organism evidence="7 8">
    <name type="scientific">Macrostomum lignano</name>
    <dbReference type="NCBI Taxonomy" id="282301"/>
    <lineage>
        <taxon>Eukaryota</taxon>
        <taxon>Metazoa</taxon>
        <taxon>Spiralia</taxon>
        <taxon>Lophotrochozoa</taxon>
        <taxon>Platyhelminthes</taxon>
        <taxon>Rhabditophora</taxon>
        <taxon>Macrostomorpha</taxon>
        <taxon>Macrostomida</taxon>
        <taxon>Macrostomidae</taxon>
        <taxon>Macrostomum</taxon>
    </lineage>
</organism>
<feature type="binding site" evidence="4">
    <location>
        <position position="305"/>
    </location>
    <ligand>
        <name>AMP</name>
        <dbReference type="ChEBI" id="CHEBI:456215"/>
    </ligand>
</feature>
<feature type="binding site" evidence="4">
    <location>
        <position position="356"/>
    </location>
    <ligand>
        <name>AMP</name>
        <dbReference type="ChEBI" id="CHEBI:456215"/>
    </ligand>
</feature>
<dbReference type="InterPro" id="IPR023174">
    <property type="entry name" value="PDEase_CS"/>
</dbReference>
<dbReference type="GO" id="GO:0004114">
    <property type="term" value="F:3',5'-cyclic-nucleotide phosphodiesterase activity"/>
    <property type="evidence" value="ECO:0007669"/>
    <property type="project" value="InterPro"/>
</dbReference>
<dbReference type="InterPro" id="IPR036971">
    <property type="entry name" value="PDEase_catalytic_dom_sf"/>
</dbReference>
<evidence type="ECO:0000256" key="3">
    <source>
        <dbReference type="PIRSR" id="PIRSR623088-1"/>
    </source>
</evidence>
<feature type="binding site" evidence="4">
    <location>
        <position position="190"/>
    </location>
    <ligand>
        <name>AMP</name>
        <dbReference type="ChEBI" id="CHEBI:456215"/>
    </ligand>
</feature>
<keyword evidence="7" id="KW-1185">Reference proteome</keyword>
<evidence type="ECO:0000256" key="1">
    <source>
        <dbReference type="ARBA" id="ARBA00022723"/>
    </source>
</evidence>
<evidence type="ECO:0000259" key="6">
    <source>
        <dbReference type="PROSITE" id="PS51845"/>
    </source>
</evidence>
<evidence type="ECO:0000256" key="2">
    <source>
        <dbReference type="ARBA" id="ARBA00022801"/>
    </source>
</evidence>
<feature type="binding site" evidence="5">
    <location>
        <position position="190"/>
    </location>
    <ligand>
        <name>Zn(2+)</name>
        <dbReference type="ChEBI" id="CHEBI:29105"/>
        <label>2</label>
    </ligand>
</feature>
<feature type="binding site" evidence="5">
    <location>
        <position position="153"/>
    </location>
    <ligand>
        <name>Zn(2+)</name>
        <dbReference type="ChEBI" id="CHEBI:29105"/>
        <label>1</label>
    </ligand>
</feature>
<feature type="binding site" evidence="5">
    <location>
        <position position="305"/>
    </location>
    <ligand>
        <name>Zn(2+)</name>
        <dbReference type="ChEBI" id="CHEBI:29105"/>
        <label>1</label>
    </ligand>
</feature>
<feature type="binding site" evidence="5">
    <location>
        <position position="190"/>
    </location>
    <ligand>
        <name>Zn(2+)</name>
        <dbReference type="ChEBI" id="CHEBI:29105"/>
        <label>1</label>
    </ligand>
</feature>
<dbReference type="Pfam" id="PF00233">
    <property type="entry name" value="PDEase_I"/>
    <property type="match status" value="1"/>
</dbReference>
<feature type="binding site" evidence="5">
    <location>
        <position position="189"/>
    </location>
    <ligand>
        <name>Zn(2+)</name>
        <dbReference type="ChEBI" id="CHEBI:29105"/>
        <label>1</label>
    </ligand>
</feature>
<dbReference type="PROSITE" id="PS00126">
    <property type="entry name" value="PDEASE_I_1"/>
    <property type="match status" value="1"/>
</dbReference>